<evidence type="ECO:0000256" key="1">
    <source>
        <dbReference type="ARBA" id="ARBA00022737"/>
    </source>
</evidence>
<feature type="transmembrane region" description="Helical" evidence="2">
    <location>
        <begin position="186"/>
        <end position="208"/>
    </location>
</feature>
<feature type="transmembrane region" description="Helical" evidence="2">
    <location>
        <begin position="84"/>
        <end position="102"/>
    </location>
</feature>
<evidence type="ECO:0000256" key="2">
    <source>
        <dbReference type="SAM" id="Phobius"/>
    </source>
</evidence>
<evidence type="ECO:0000313" key="4">
    <source>
        <dbReference type="Proteomes" id="UP000828390"/>
    </source>
</evidence>
<reference evidence="3" key="1">
    <citation type="journal article" date="2019" name="bioRxiv">
        <title>The Genome of the Zebra Mussel, Dreissena polymorpha: A Resource for Invasive Species Research.</title>
        <authorList>
            <person name="McCartney M.A."/>
            <person name="Auch B."/>
            <person name="Kono T."/>
            <person name="Mallez S."/>
            <person name="Zhang Y."/>
            <person name="Obille A."/>
            <person name="Becker A."/>
            <person name="Abrahante J.E."/>
            <person name="Garbe J."/>
            <person name="Badalamenti J.P."/>
            <person name="Herman A."/>
            <person name="Mangelson H."/>
            <person name="Liachko I."/>
            <person name="Sullivan S."/>
            <person name="Sone E.D."/>
            <person name="Koren S."/>
            <person name="Silverstein K.A.T."/>
            <person name="Beckman K.B."/>
            <person name="Gohl D.M."/>
        </authorList>
    </citation>
    <scope>NUCLEOTIDE SEQUENCE</scope>
    <source>
        <strain evidence="3">Duluth1</strain>
        <tissue evidence="3">Whole animal</tissue>
    </source>
</reference>
<feature type="transmembrane region" description="Helical" evidence="2">
    <location>
        <begin position="123"/>
        <end position="145"/>
    </location>
</feature>
<dbReference type="PANTHER" id="PTHR10582">
    <property type="entry name" value="TRANSIENT RECEPTOR POTENTIAL ION CHANNEL PROTEIN"/>
    <property type="match status" value="1"/>
</dbReference>
<evidence type="ECO:0008006" key="5">
    <source>
        <dbReference type="Google" id="ProtNLM"/>
    </source>
</evidence>
<reference evidence="3" key="2">
    <citation type="submission" date="2020-11" db="EMBL/GenBank/DDBJ databases">
        <authorList>
            <person name="McCartney M.A."/>
            <person name="Auch B."/>
            <person name="Kono T."/>
            <person name="Mallez S."/>
            <person name="Becker A."/>
            <person name="Gohl D.M."/>
            <person name="Silverstein K.A.T."/>
            <person name="Koren S."/>
            <person name="Bechman K.B."/>
            <person name="Herman A."/>
            <person name="Abrahante J.E."/>
            <person name="Garbe J."/>
        </authorList>
    </citation>
    <scope>NUCLEOTIDE SEQUENCE</scope>
    <source>
        <strain evidence="3">Duluth1</strain>
        <tissue evidence="3">Whole animal</tissue>
    </source>
</reference>
<keyword evidence="2" id="KW-1133">Transmembrane helix</keyword>
<name>A0A9D4J6Q6_DREPO</name>
<dbReference type="GO" id="GO:0005262">
    <property type="term" value="F:calcium channel activity"/>
    <property type="evidence" value="ECO:0007669"/>
    <property type="project" value="TreeGrafter"/>
</dbReference>
<keyword evidence="2" id="KW-0472">Membrane</keyword>
<organism evidence="3 4">
    <name type="scientific">Dreissena polymorpha</name>
    <name type="common">Zebra mussel</name>
    <name type="synonym">Mytilus polymorpha</name>
    <dbReference type="NCBI Taxonomy" id="45954"/>
    <lineage>
        <taxon>Eukaryota</taxon>
        <taxon>Metazoa</taxon>
        <taxon>Spiralia</taxon>
        <taxon>Lophotrochozoa</taxon>
        <taxon>Mollusca</taxon>
        <taxon>Bivalvia</taxon>
        <taxon>Autobranchia</taxon>
        <taxon>Heteroconchia</taxon>
        <taxon>Euheterodonta</taxon>
        <taxon>Imparidentia</taxon>
        <taxon>Neoheterodontei</taxon>
        <taxon>Myida</taxon>
        <taxon>Dreissenoidea</taxon>
        <taxon>Dreissenidae</taxon>
        <taxon>Dreissena</taxon>
    </lineage>
</organism>
<accession>A0A9D4J6Q6</accession>
<feature type="transmembrane region" description="Helical" evidence="2">
    <location>
        <begin position="18"/>
        <end position="37"/>
    </location>
</feature>
<keyword evidence="4" id="KW-1185">Reference proteome</keyword>
<sequence length="288" mass="32899">MLPVFKCDIPYDLFTTTYAFISVVFATVYIAQDLLGIVKGKMRWTSRSFKNAYSNGWFRVVIYVFCICLLIDLFAAIWSDAYENYCIIVGIIIGWFLTLFFLRTINMFSQFLLLIHQVLAGDIFRFSFILAIVLISFSTEIYMSIQGSRAIDEEEYRDYGRLILSMFKPTVGLGGIPNVYASQHSAVGSIIFVAFIIMTAVLIMKALIATMDQTSTKILQPHDDFNALERSVLLQRLAMILFIESILPPSWIHRAEELKIRSKESVDKTSDAETNDYFLEITSLSTLH</sequence>
<dbReference type="GO" id="GO:0098703">
    <property type="term" value="P:calcium ion import across plasma membrane"/>
    <property type="evidence" value="ECO:0007669"/>
    <property type="project" value="TreeGrafter"/>
</dbReference>
<dbReference type="GO" id="GO:0005886">
    <property type="term" value="C:plasma membrane"/>
    <property type="evidence" value="ECO:0007669"/>
    <property type="project" value="TreeGrafter"/>
</dbReference>
<gene>
    <name evidence="3" type="ORF">DPMN_150849</name>
</gene>
<evidence type="ECO:0000313" key="3">
    <source>
        <dbReference type="EMBL" id="KAH3797272.1"/>
    </source>
</evidence>
<dbReference type="EMBL" id="JAIWYP010000007">
    <property type="protein sequence ID" value="KAH3797272.1"/>
    <property type="molecule type" value="Genomic_DNA"/>
</dbReference>
<feature type="transmembrane region" description="Helical" evidence="2">
    <location>
        <begin position="57"/>
        <end position="78"/>
    </location>
</feature>
<keyword evidence="2" id="KW-0812">Transmembrane</keyword>
<comment type="caution">
    <text evidence="3">The sequence shown here is derived from an EMBL/GenBank/DDBJ whole genome shotgun (WGS) entry which is preliminary data.</text>
</comment>
<dbReference type="InterPro" id="IPR024862">
    <property type="entry name" value="TRPV"/>
</dbReference>
<protein>
    <recommendedName>
        <fullName evidence="5">Ion transport domain-containing protein</fullName>
    </recommendedName>
</protein>
<dbReference type="PANTHER" id="PTHR10582:SF31">
    <property type="entry name" value="TRANSIENT RECEPTOR POTENTIAL CATION CHANNEL SUBFAMILY V MEMBER 6-LIKE"/>
    <property type="match status" value="1"/>
</dbReference>
<dbReference type="AlphaFoldDB" id="A0A9D4J6Q6"/>
<keyword evidence="1" id="KW-0677">Repeat</keyword>
<proteinExistence type="predicted"/>
<dbReference type="Proteomes" id="UP000828390">
    <property type="component" value="Unassembled WGS sequence"/>
</dbReference>